<name>A0A4Y2UX75_ARAVE</name>
<dbReference type="Proteomes" id="UP000499080">
    <property type="component" value="Unassembled WGS sequence"/>
</dbReference>
<dbReference type="EMBL" id="BGPR01040064">
    <property type="protein sequence ID" value="GBO16127.1"/>
    <property type="molecule type" value="Genomic_DNA"/>
</dbReference>
<gene>
    <name evidence="1" type="ORF">AVEN_192251_1</name>
</gene>
<proteinExistence type="predicted"/>
<accession>A0A4Y2UX75</accession>
<feature type="non-terminal residue" evidence="1">
    <location>
        <position position="40"/>
    </location>
</feature>
<sequence>MAGRTEEKNVQGLVCIGWRIYVGGLHRSIIGDMSQSRCSC</sequence>
<protein>
    <submittedName>
        <fullName evidence="1">Uncharacterized protein</fullName>
    </submittedName>
</protein>
<comment type="caution">
    <text evidence="1">The sequence shown here is derived from an EMBL/GenBank/DDBJ whole genome shotgun (WGS) entry which is preliminary data.</text>
</comment>
<organism evidence="1 2">
    <name type="scientific">Araneus ventricosus</name>
    <name type="common">Orbweaver spider</name>
    <name type="synonym">Epeira ventricosa</name>
    <dbReference type="NCBI Taxonomy" id="182803"/>
    <lineage>
        <taxon>Eukaryota</taxon>
        <taxon>Metazoa</taxon>
        <taxon>Ecdysozoa</taxon>
        <taxon>Arthropoda</taxon>
        <taxon>Chelicerata</taxon>
        <taxon>Arachnida</taxon>
        <taxon>Araneae</taxon>
        <taxon>Araneomorphae</taxon>
        <taxon>Entelegynae</taxon>
        <taxon>Araneoidea</taxon>
        <taxon>Araneidae</taxon>
        <taxon>Araneus</taxon>
    </lineage>
</organism>
<evidence type="ECO:0000313" key="2">
    <source>
        <dbReference type="Proteomes" id="UP000499080"/>
    </source>
</evidence>
<reference evidence="1 2" key="1">
    <citation type="journal article" date="2019" name="Sci. Rep.">
        <title>Orb-weaving spider Araneus ventricosus genome elucidates the spidroin gene catalogue.</title>
        <authorList>
            <person name="Kono N."/>
            <person name="Nakamura H."/>
            <person name="Ohtoshi R."/>
            <person name="Moran D.A.P."/>
            <person name="Shinohara A."/>
            <person name="Yoshida Y."/>
            <person name="Fujiwara M."/>
            <person name="Mori M."/>
            <person name="Tomita M."/>
            <person name="Arakawa K."/>
        </authorList>
    </citation>
    <scope>NUCLEOTIDE SEQUENCE [LARGE SCALE GENOMIC DNA]</scope>
</reference>
<evidence type="ECO:0000313" key="1">
    <source>
        <dbReference type="EMBL" id="GBO16127.1"/>
    </source>
</evidence>
<dbReference type="AlphaFoldDB" id="A0A4Y2UX75"/>
<keyword evidence="2" id="KW-1185">Reference proteome</keyword>